<keyword evidence="2" id="KW-1185">Reference proteome</keyword>
<dbReference type="Proteomes" id="UP000276603">
    <property type="component" value="Unassembled WGS sequence"/>
</dbReference>
<name>A0A3B0CCD5_9FLAO</name>
<reference evidence="1 2" key="1">
    <citation type="submission" date="2018-10" db="EMBL/GenBank/DDBJ databases">
        <title>Ulvibacterium marinum gen. nov., sp. nov., a novel marine bacterium of the family Flavobacteriaceae, isolated from a culture of the green alga Ulva prolifera.</title>
        <authorList>
            <person name="Zhang Z."/>
        </authorList>
    </citation>
    <scope>NUCLEOTIDE SEQUENCE [LARGE SCALE GENOMIC DNA]</scope>
    <source>
        <strain evidence="1 2">CCMM003</strain>
    </source>
</reference>
<evidence type="ECO:0000313" key="1">
    <source>
        <dbReference type="EMBL" id="RKN81317.1"/>
    </source>
</evidence>
<sequence length="195" mass="21618">MKPIRLLLVILCFNSISCEDSDELNLFEIRNENVVFVDDDRSVFGQGDYLWFNINVPTMQTDAFFERGVDIYKMTRADATFFGFSLFEADGDSSTPLRFGADEIIIETGDLHVTGFEESANTKLLGVANFSSGTYKMRVGIPLESNGQFFLANSETGVGGQGMSFNPKNGSDAQITLSTKIRNSDSEGRYHITVN</sequence>
<proteinExistence type="predicted"/>
<protein>
    <submittedName>
        <fullName evidence="1">Uncharacterized protein</fullName>
    </submittedName>
</protein>
<gene>
    <name evidence="1" type="ORF">D7Z94_10290</name>
</gene>
<evidence type="ECO:0000313" key="2">
    <source>
        <dbReference type="Proteomes" id="UP000276603"/>
    </source>
</evidence>
<dbReference type="EMBL" id="RBCJ01000002">
    <property type="protein sequence ID" value="RKN81317.1"/>
    <property type="molecule type" value="Genomic_DNA"/>
</dbReference>
<accession>A0A3B0CCD5</accession>
<organism evidence="1 2">
    <name type="scientific">Ulvibacterium marinum</name>
    <dbReference type="NCBI Taxonomy" id="2419782"/>
    <lineage>
        <taxon>Bacteria</taxon>
        <taxon>Pseudomonadati</taxon>
        <taxon>Bacteroidota</taxon>
        <taxon>Flavobacteriia</taxon>
        <taxon>Flavobacteriales</taxon>
        <taxon>Flavobacteriaceae</taxon>
        <taxon>Ulvibacterium</taxon>
    </lineage>
</organism>
<dbReference type="AlphaFoldDB" id="A0A3B0CCD5"/>
<comment type="caution">
    <text evidence="1">The sequence shown here is derived from an EMBL/GenBank/DDBJ whole genome shotgun (WGS) entry which is preliminary data.</text>
</comment>
<dbReference type="RefSeq" id="WP_120711475.1">
    <property type="nucleotide sequence ID" value="NZ_RBCJ01000002.1"/>
</dbReference>